<dbReference type="AlphaFoldDB" id="A0A382XJI5"/>
<sequence>MFYFRKITILLSLSLIITLPDSLQAAQEKPNIVYIMVDDMGYGDAGCYNPKSKIP</sequence>
<dbReference type="Gene3D" id="3.40.720.10">
    <property type="entry name" value="Alkaline Phosphatase, subunit A"/>
    <property type="match status" value="1"/>
</dbReference>
<evidence type="ECO:0008006" key="2">
    <source>
        <dbReference type="Google" id="ProtNLM"/>
    </source>
</evidence>
<dbReference type="EMBL" id="UINC01168134">
    <property type="protein sequence ID" value="SVD71004.1"/>
    <property type="molecule type" value="Genomic_DNA"/>
</dbReference>
<dbReference type="InterPro" id="IPR017850">
    <property type="entry name" value="Alkaline_phosphatase_core_sf"/>
</dbReference>
<name>A0A382XJI5_9ZZZZ</name>
<feature type="non-terminal residue" evidence="1">
    <location>
        <position position="55"/>
    </location>
</feature>
<accession>A0A382XJI5</accession>
<reference evidence="1" key="1">
    <citation type="submission" date="2018-05" db="EMBL/GenBank/DDBJ databases">
        <authorList>
            <person name="Lanie J.A."/>
            <person name="Ng W.-L."/>
            <person name="Kazmierczak K.M."/>
            <person name="Andrzejewski T.M."/>
            <person name="Davidsen T.M."/>
            <person name="Wayne K.J."/>
            <person name="Tettelin H."/>
            <person name="Glass J.I."/>
            <person name="Rusch D."/>
            <person name="Podicherti R."/>
            <person name="Tsui H.-C.T."/>
            <person name="Winkler M.E."/>
        </authorList>
    </citation>
    <scope>NUCLEOTIDE SEQUENCE</scope>
</reference>
<evidence type="ECO:0000313" key="1">
    <source>
        <dbReference type="EMBL" id="SVD71004.1"/>
    </source>
</evidence>
<gene>
    <name evidence="1" type="ORF">METZ01_LOCUS423858</name>
</gene>
<organism evidence="1">
    <name type="scientific">marine metagenome</name>
    <dbReference type="NCBI Taxonomy" id="408172"/>
    <lineage>
        <taxon>unclassified sequences</taxon>
        <taxon>metagenomes</taxon>
        <taxon>ecological metagenomes</taxon>
    </lineage>
</organism>
<protein>
    <recommendedName>
        <fullName evidence="2">Sulfatase N-terminal domain-containing protein</fullName>
    </recommendedName>
</protein>
<dbReference type="SUPFAM" id="SSF53649">
    <property type="entry name" value="Alkaline phosphatase-like"/>
    <property type="match status" value="1"/>
</dbReference>
<proteinExistence type="predicted"/>